<evidence type="ECO:0000313" key="2">
    <source>
        <dbReference type="EMBL" id="MEN2987735.1"/>
    </source>
</evidence>
<accession>A0ABU9YG20</accession>
<dbReference type="RefSeq" id="WP_345932470.1">
    <property type="nucleotide sequence ID" value="NZ_JBBKTV010000003.1"/>
</dbReference>
<gene>
    <name evidence="2" type="ORF">WG926_05430</name>
</gene>
<evidence type="ECO:0000313" key="3">
    <source>
        <dbReference type="Proteomes" id="UP001413721"/>
    </source>
</evidence>
<reference evidence="2 3" key="1">
    <citation type="submission" date="2024-03" db="EMBL/GenBank/DDBJ databases">
        <title>High-quality draft genome sequencing of Tistrella sp. BH-R2-4.</title>
        <authorList>
            <person name="Dong C."/>
        </authorList>
    </citation>
    <scope>NUCLEOTIDE SEQUENCE [LARGE SCALE GENOMIC DNA]</scope>
    <source>
        <strain evidence="2 3">BH-R2-4</strain>
    </source>
</reference>
<comment type="caution">
    <text evidence="2">The sequence shown here is derived from an EMBL/GenBank/DDBJ whole genome shotgun (WGS) entry which is preliminary data.</text>
</comment>
<dbReference type="InterPro" id="IPR037523">
    <property type="entry name" value="VOC_core"/>
</dbReference>
<dbReference type="Proteomes" id="UP001413721">
    <property type="component" value="Unassembled WGS sequence"/>
</dbReference>
<dbReference type="EMBL" id="JBBKTW010000002">
    <property type="protein sequence ID" value="MEN2987735.1"/>
    <property type="molecule type" value="Genomic_DNA"/>
</dbReference>
<name>A0ABU9YG20_9PROT</name>
<dbReference type="Pfam" id="PF00903">
    <property type="entry name" value="Glyoxalase"/>
    <property type="match status" value="1"/>
</dbReference>
<evidence type="ECO:0000259" key="1">
    <source>
        <dbReference type="PROSITE" id="PS51819"/>
    </source>
</evidence>
<dbReference type="Gene3D" id="3.10.180.10">
    <property type="entry name" value="2,3-Dihydroxybiphenyl 1,2-Dioxygenase, domain 1"/>
    <property type="match status" value="2"/>
</dbReference>
<feature type="domain" description="VOC" evidence="1">
    <location>
        <begin position="135"/>
        <end position="247"/>
    </location>
</feature>
<dbReference type="InterPro" id="IPR029068">
    <property type="entry name" value="Glyas_Bleomycin-R_OHBP_Dase"/>
</dbReference>
<dbReference type="SUPFAM" id="SSF54593">
    <property type="entry name" value="Glyoxalase/Bleomycin resistance protein/Dihydroxybiphenyl dioxygenase"/>
    <property type="match status" value="1"/>
</dbReference>
<sequence length="293" mass="30947">MTDLYRDLRYLRVPVDDLDAATAFATGVFGLQAGDRDDETAHFRSDARNYAIAYTTSGGPAAVALSVALARDLDTAEARLADWPCRRLTADDCAGRQIKAGIAVTAPNGVVVEIVWRPLSSGWRYHGPRDAGITGLQSVQLACADIAANEDFWVRGIGARVSDWAGDAVFLAIDDAHHRIALYPSARDGLLGAVWAVDGINAVMQGWYLFQARQVPVVHGPGRQPTSGAMFVTARGPGGVLHSYATGMEQGPALAARGPRQFAAEALSHCAWGSPCGLSEFGGEPELGGEGGQ</sequence>
<dbReference type="InterPro" id="IPR004360">
    <property type="entry name" value="Glyas_Fos-R_dOase_dom"/>
</dbReference>
<organism evidence="2 3">
    <name type="scientific">Tistrella arctica</name>
    <dbReference type="NCBI Taxonomy" id="3133430"/>
    <lineage>
        <taxon>Bacteria</taxon>
        <taxon>Pseudomonadati</taxon>
        <taxon>Pseudomonadota</taxon>
        <taxon>Alphaproteobacteria</taxon>
        <taxon>Geminicoccales</taxon>
        <taxon>Geminicoccaceae</taxon>
        <taxon>Tistrella</taxon>
    </lineage>
</organism>
<protein>
    <submittedName>
        <fullName evidence="2">VOC family protein</fullName>
    </submittedName>
</protein>
<proteinExistence type="predicted"/>
<dbReference type="PROSITE" id="PS51819">
    <property type="entry name" value="VOC"/>
    <property type="match status" value="2"/>
</dbReference>
<keyword evidence="3" id="KW-1185">Reference proteome</keyword>
<feature type="domain" description="VOC" evidence="1">
    <location>
        <begin position="7"/>
        <end position="117"/>
    </location>
</feature>